<dbReference type="FunFam" id="3.20.20.80:FF:000007">
    <property type="entry name" value="Acidic mammalian chitinase"/>
    <property type="match status" value="1"/>
</dbReference>
<evidence type="ECO:0000256" key="5">
    <source>
        <dbReference type="RuleBase" id="RU000489"/>
    </source>
</evidence>
<keyword evidence="9" id="KW-1185">Reference proteome</keyword>
<dbReference type="GO" id="GO:0004568">
    <property type="term" value="F:chitinase activity"/>
    <property type="evidence" value="ECO:0000318"/>
    <property type="project" value="GO_Central"/>
</dbReference>
<evidence type="ECO:0000256" key="6">
    <source>
        <dbReference type="RuleBase" id="RU004453"/>
    </source>
</evidence>
<dbReference type="EMBL" id="GL732526">
    <property type="protein sequence ID" value="EFX87932.1"/>
    <property type="molecule type" value="Genomic_DNA"/>
</dbReference>
<evidence type="ECO:0000259" key="7">
    <source>
        <dbReference type="PROSITE" id="PS51910"/>
    </source>
</evidence>
<feature type="non-terminal residue" evidence="8">
    <location>
        <position position="1"/>
    </location>
</feature>
<dbReference type="PhylomeDB" id="E9FWQ1"/>
<dbReference type="GO" id="GO:0008061">
    <property type="term" value="F:chitin binding"/>
    <property type="evidence" value="ECO:0007669"/>
    <property type="project" value="InterPro"/>
</dbReference>
<dbReference type="GO" id="GO:0006032">
    <property type="term" value="P:chitin catabolic process"/>
    <property type="evidence" value="ECO:0000318"/>
    <property type="project" value="GO_Central"/>
</dbReference>
<feature type="domain" description="GH18" evidence="7">
    <location>
        <begin position="3"/>
        <end position="378"/>
    </location>
</feature>
<dbReference type="Gene3D" id="3.10.50.10">
    <property type="match status" value="1"/>
</dbReference>
<dbReference type="SMART" id="SM00636">
    <property type="entry name" value="Glyco_18"/>
    <property type="match status" value="1"/>
</dbReference>
<evidence type="ECO:0000256" key="4">
    <source>
        <dbReference type="ARBA" id="ARBA00023295"/>
    </source>
</evidence>
<dbReference type="InterPro" id="IPR001223">
    <property type="entry name" value="Glyco_hydro18_cat"/>
</dbReference>
<dbReference type="PANTHER" id="PTHR11177:SF399">
    <property type="entry name" value="CHITINASE 6, ISOFORM C"/>
    <property type="match status" value="1"/>
</dbReference>
<evidence type="ECO:0000313" key="8">
    <source>
        <dbReference type="EMBL" id="EFX87932.1"/>
    </source>
</evidence>
<dbReference type="InterPro" id="IPR029070">
    <property type="entry name" value="Chitinase_insertion_sf"/>
</dbReference>
<dbReference type="InterPro" id="IPR011583">
    <property type="entry name" value="Chitinase_II/V-like_cat"/>
</dbReference>
<dbReference type="CDD" id="cd02872">
    <property type="entry name" value="GH18_chitolectin_chitotriosidase"/>
    <property type="match status" value="1"/>
</dbReference>
<dbReference type="eggNOG" id="KOG2806">
    <property type="taxonomic scope" value="Eukaryota"/>
</dbReference>
<evidence type="ECO:0000256" key="3">
    <source>
        <dbReference type="ARBA" id="ARBA00023157"/>
    </source>
</evidence>
<keyword evidence="1" id="KW-0732">Signal</keyword>
<sequence length="421" mass="47468">NNKKVVCYYANWSAYRPGQAKFLPQNINPYLCTHLIYAFGGFTNDFTLRPFDKWQDIDQGGYAKFNGLKAHNKNLKTLLAIGGWNEGSGRFSKLVADPETRQNLVRSAIKYLRQHQFDGLDLDWEYPASREGSRPSDRENYAQLVKDLRDAFNNEKGNRERLLLTMAVPAGVDTIELGYDIRALNRDLDFINILSYDYHVASEPQVNHHAPLRARSNFDDVFDPNEELNIDATVQIYLLNGATADKLVLGIPTYGRSFKLSSPDLAELGAPADGPAEAGKATREKGYLAYYEICEKIGVENWVVEKPEPEAVGPFAHNGFEWVGYDDEEMAAKKAQYVVDNDLGGIMFWSIDNDDFRGQCTGRKYPLIEAAKAALYGITLPPVDPVNAIEDRNLETSTASSKYQFIFHFIRSFDSILKNSN</sequence>
<organism evidence="8 9">
    <name type="scientific">Daphnia pulex</name>
    <name type="common">Water flea</name>
    <dbReference type="NCBI Taxonomy" id="6669"/>
    <lineage>
        <taxon>Eukaryota</taxon>
        <taxon>Metazoa</taxon>
        <taxon>Ecdysozoa</taxon>
        <taxon>Arthropoda</taxon>
        <taxon>Crustacea</taxon>
        <taxon>Branchiopoda</taxon>
        <taxon>Diplostraca</taxon>
        <taxon>Cladocera</taxon>
        <taxon>Anomopoda</taxon>
        <taxon>Daphniidae</taxon>
        <taxon>Daphnia</taxon>
    </lineage>
</organism>
<dbReference type="GO" id="GO:0005576">
    <property type="term" value="C:extracellular region"/>
    <property type="evidence" value="ECO:0000318"/>
    <property type="project" value="GO_Central"/>
</dbReference>
<dbReference type="Proteomes" id="UP000000305">
    <property type="component" value="Unassembled WGS sequence"/>
</dbReference>
<dbReference type="PROSITE" id="PS01095">
    <property type="entry name" value="GH18_1"/>
    <property type="match status" value="1"/>
</dbReference>
<dbReference type="STRING" id="6669.E9FWQ1"/>
<evidence type="ECO:0000256" key="1">
    <source>
        <dbReference type="ARBA" id="ARBA00022729"/>
    </source>
</evidence>
<dbReference type="InterPro" id="IPR050314">
    <property type="entry name" value="Glycosyl_Hydrlase_18"/>
</dbReference>
<dbReference type="AlphaFoldDB" id="E9FWQ1"/>
<name>E9FWQ1_DAPPU</name>
<accession>E9FWQ1</accession>
<dbReference type="OMA" id="SYPESKY"/>
<dbReference type="SUPFAM" id="SSF54556">
    <property type="entry name" value="Chitinase insertion domain"/>
    <property type="match status" value="1"/>
</dbReference>
<protein>
    <recommendedName>
        <fullName evidence="7">GH18 domain-containing protein</fullName>
    </recommendedName>
</protein>
<reference evidence="8 9" key="1">
    <citation type="journal article" date="2011" name="Science">
        <title>The ecoresponsive genome of Daphnia pulex.</title>
        <authorList>
            <person name="Colbourne J.K."/>
            <person name="Pfrender M.E."/>
            <person name="Gilbert D."/>
            <person name="Thomas W.K."/>
            <person name="Tucker A."/>
            <person name="Oakley T.H."/>
            <person name="Tokishita S."/>
            <person name="Aerts A."/>
            <person name="Arnold G.J."/>
            <person name="Basu M.K."/>
            <person name="Bauer D.J."/>
            <person name="Caceres C.E."/>
            <person name="Carmel L."/>
            <person name="Casola C."/>
            <person name="Choi J.H."/>
            <person name="Detter J.C."/>
            <person name="Dong Q."/>
            <person name="Dusheyko S."/>
            <person name="Eads B.D."/>
            <person name="Frohlich T."/>
            <person name="Geiler-Samerotte K.A."/>
            <person name="Gerlach D."/>
            <person name="Hatcher P."/>
            <person name="Jogdeo S."/>
            <person name="Krijgsveld J."/>
            <person name="Kriventseva E.V."/>
            <person name="Kultz D."/>
            <person name="Laforsch C."/>
            <person name="Lindquist E."/>
            <person name="Lopez J."/>
            <person name="Manak J.R."/>
            <person name="Muller J."/>
            <person name="Pangilinan J."/>
            <person name="Patwardhan R.P."/>
            <person name="Pitluck S."/>
            <person name="Pritham E.J."/>
            <person name="Rechtsteiner A."/>
            <person name="Rho M."/>
            <person name="Rogozin I.B."/>
            <person name="Sakarya O."/>
            <person name="Salamov A."/>
            <person name="Schaack S."/>
            <person name="Shapiro H."/>
            <person name="Shiga Y."/>
            <person name="Skalitzky C."/>
            <person name="Smith Z."/>
            <person name="Souvorov A."/>
            <person name="Sung W."/>
            <person name="Tang Z."/>
            <person name="Tsuchiya D."/>
            <person name="Tu H."/>
            <person name="Vos H."/>
            <person name="Wang M."/>
            <person name="Wolf Y.I."/>
            <person name="Yamagata H."/>
            <person name="Yamada T."/>
            <person name="Ye Y."/>
            <person name="Shaw J.R."/>
            <person name="Andrews J."/>
            <person name="Crease T.J."/>
            <person name="Tang H."/>
            <person name="Lucas S.M."/>
            <person name="Robertson H.M."/>
            <person name="Bork P."/>
            <person name="Koonin E.V."/>
            <person name="Zdobnov E.M."/>
            <person name="Grigoriev I.V."/>
            <person name="Lynch M."/>
            <person name="Boore J.L."/>
        </authorList>
    </citation>
    <scope>NUCLEOTIDE SEQUENCE [LARGE SCALE GENOMIC DNA]</scope>
</reference>
<proteinExistence type="inferred from homology"/>
<dbReference type="PANTHER" id="PTHR11177">
    <property type="entry name" value="CHITINASE"/>
    <property type="match status" value="1"/>
</dbReference>
<keyword evidence="2 5" id="KW-0378">Hydrolase</keyword>
<evidence type="ECO:0000313" key="9">
    <source>
        <dbReference type="Proteomes" id="UP000000305"/>
    </source>
</evidence>
<dbReference type="InParanoid" id="E9FWQ1"/>
<keyword evidence="3" id="KW-1015">Disulfide bond</keyword>
<dbReference type="InterPro" id="IPR001579">
    <property type="entry name" value="Glyco_hydro_18_chit_AS"/>
</dbReference>
<dbReference type="OrthoDB" id="73875at2759"/>
<dbReference type="Gene3D" id="3.20.20.80">
    <property type="entry name" value="Glycosidases"/>
    <property type="match status" value="2"/>
</dbReference>
<dbReference type="KEGG" id="dpx:DAPPUDRAFT_41889"/>
<keyword evidence="4 5" id="KW-0326">Glycosidase</keyword>
<gene>
    <name evidence="8" type="ORF">DAPPUDRAFT_41889</name>
</gene>
<dbReference type="InterPro" id="IPR017853">
    <property type="entry name" value="GH"/>
</dbReference>
<dbReference type="GO" id="GO:0005975">
    <property type="term" value="P:carbohydrate metabolic process"/>
    <property type="evidence" value="ECO:0007669"/>
    <property type="project" value="InterPro"/>
</dbReference>
<dbReference type="SUPFAM" id="SSF51445">
    <property type="entry name" value="(Trans)glycosidases"/>
    <property type="match status" value="1"/>
</dbReference>
<comment type="similarity">
    <text evidence="6">Belongs to the glycosyl hydrolase 18 family.</text>
</comment>
<dbReference type="FunFam" id="3.10.50.10:FF:000001">
    <property type="entry name" value="Chitinase 3-like 1"/>
    <property type="match status" value="1"/>
</dbReference>
<dbReference type="HOGENOM" id="CLU_002833_3_1_1"/>
<evidence type="ECO:0000256" key="2">
    <source>
        <dbReference type="ARBA" id="ARBA00022801"/>
    </source>
</evidence>
<dbReference type="PROSITE" id="PS51910">
    <property type="entry name" value="GH18_2"/>
    <property type="match status" value="1"/>
</dbReference>
<dbReference type="Pfam" id="PF00704">
    <property type="entry name" value="Glyco_hydro_18"/>
    <property type="match status" value="1"/>
</dbReference>